<evidence type="ECO:0000256" key="1">
    <source>
        <dbReference type="SAM" id="MobiDB-lite"/>
    </source>
</evidence>
<dbReference type="EMBL" id="JABBWK010000034">
    <property type="protein sequence ID" value="KAG1899091.1"/>
    <property type="molecule type" value="Genomic_DNA"/>
</dbReference>
<dbReference type="RefSeq" id="XP_041224667.1">
    <property type="nucleotide sequence ID" value="XM_041367230.1"/>
</dbReference>
<dbReference type="AlphaFoldDB" id="A0AAD4E3N0"/>
<dbReference type="SUPFAM" id="SSF56112">
    <property type="entry name" value="Protein kinase-like (PK-like)"/>
    <property type="match status" value="1"/>
</dbReference>
<dbReference type="Gene3D" id="1.10.510.10">
    <property type="entry name" value="Transferase(Phosphotransferase) domain 1"/>
    <property type="match status" value="1"/>
</dbReference>
<evidence type="ECO:0000259" key="2">
    <source>
        <dbReference type="Pfam" id="PF17667"/>
    </source>
</evidence>
<reference evidence="3" key="1">
    <citation type="journal article" date="2020" name="New Phytol.">
        <title>Comparative genomics reveals dynamic genome evolution in host specialist ectomycorrhizal fungi.</title>
        <authorList>
            <person name="Lofgren L.A."/>
            <person name="Nguyen N.H."/>
            <person name="Vilgalys R."/>
            <person name="Ruytinx J."/>
            <person name="Liao H.L."/>
            <person name="Branco S."/>
            <person name="Kuo A."/>
            <person name="LaButti K."/>
            <person name="Lipzen A."/>
            <person name="Andreopoulos W."/>
            <person name="Pangilinan J."/>
            <person name="Riley R."/>
            <person name="Hundley H."/>
            <person name="Na H."/>
            <person name="Barry K."/>
            <person name="Grigoriev I.V."/>
            <person name="Stajich J.E."/>
            <person name="Kennedy P.G."/>
        </authorList>
    </citation>
    <scope>NUCLEOTIDE SEQUENCE</scope>
    <source>
        <strain evidence="3">FC203</strain>
    </source>
</reference>
<evidence type="ECO:0000313" key="3">
    <source>
        <dbReference type="EMBL" id="KAG1899091.1"/>
    </source>
</evidence>
<accession>A0AAD4E3N0</accession>
<gene>
    <name evidence="3" type="ORF">F5891DRAFT_1189905</name>
</gene>
<name>A0AAD4E3N0_9AGAM</name>
<sequence>MLNNMKGVCGVPELIEHWLIEIAPGEVDKTEKYRYTTMESIAGTFRTHVRLVLKPCVRPLHMFRTKAELVSAIRDIVIIQKTAVEERGILHRDCSLNNTMIEDDGNGSHGTLIDWEFAVHILQGNRYPIGGTGTVLFMSQKLLHQLSDAIPVTSAQKRTRKKASRSRPQLTKFIRHTFADDLESLFYVFAWICIEFRGPLGMKRVLKPRDHRSEWLPRAWSTNSHAECDKAKTGFFFHLEDLQKLETQIHPYFKNLVPLAKEWYGLMRNNDNPDSVPFDAVLKMLDRHHAELPKDEPSPELLFARTILKRKQPTGDASDPARAVDLGVTELPDDMTRHMKPAGGNMTMEAAVPIRPSKRNKTRST</sequence>
<comment type="caution">
    <text evidence="3">The sequence shown here is derived from an EMBL/GenBank/DDBJ whole genome shotgun (WGS) entry which is preliminary data.</text>
</comment>
<feature type="region of interest" description="Disordered" evidence="1">
    <location>
        <begin position="334"/>
        <end position="365"/>
    </location>
</feature>
<dbReference type="InterPro" id="IPR040976">
    <property type="entry name" value="Pkinase_fungal"/>
</dbReference>
<dbReference type="InterPro" id="IPR011009">
    <property type="entry name" value="Kinase-like_dom_sf"/>
</dbReference>
<feature type="domain" description="Fungal-type protein kinase" evidence="2">
    <location>
        <begin position="45"/>
        <end position="193"/>
    </location>
</feature>
<organism evidence="3 4">
    <name type="scientific">Suillus fuscotomentosus</name>
    <dbReference type="NCBI Taxonomy" id="1912939"/>
    <lineage>
        <taxon>Eukaryota</taxon>
        <taxon>Fungi</taxon>
        <taxon>Dikarya</taxon>
        <taxon>Basidiomycota</taxon>
        <taxon>Agaricomycotina</taxon>
        <taxon>Agaricomycetes</taxon>
        <taxon>Agaricomycetidae</taxon>
        <taxon>Boletales</taxon>
        <taxon>Suillineae</taxon>
        <taxon>Suillaceae</taxon>
        <taxon>Suillus</taxon>
    </lineage>
</organism>
<dbReference type="Proteomes" id="UP001195769">
    <property type="component" value="Unassembled WGS sequence"/>
</dbReference>
<proteinExistence type="predicted"/>
<feature type="compositionally biased region" description="Basic residues" evidence="1">
    <location>
        <begin position="356"/>
        <end position="365"/>
    </location>
</feature>
<dbReference type="GeneID" id="64661528"/>
<dbReference type="Pfam" id="PF17667">
    <property type="entry name" value="Pkinase_fungal"/>
    <property type="match status" value="1"/>
</dbReference>
<protein>
    <recommendedName>
        <fullName evidence="2">Fungal-type protein kinase domain-containing protein</fullName>
    </recommendedName>
</protein>
<evidence type="ECO:0000313" key="4">
    <source>
        <dbReference type="Proteomes" id="UP001195769"/>
    </source>
</evidence>
<dbReference type="PANTHER" id="PTHR38248">
    <property type="entry name" value="FUNK1 6"/>
    <property type="match status" value="1"/>
</dbReference>
<keyword evidence="4" id="KW-1185">Reference proteome</keyword>
<dbReference type="PANTHER" id="PTHR38248:SF2">
    <property type="entry name" value="FUNK1 11"/>
    <property type="match status" value="1"/>
</dbReference>